<organism evidence="3 5">
    <name type="scientific">Frigoribacterium faeni</name>
    <dbReference type="NCBI Taxonomy" id="145483"/>
    <lineage>
        <taxon>Bacteria</taxon>
        <taxon>Bacillati</taxon>
        <taxon>Actinomycetota</taxon>
        <taxon>Actinomycetes</taxon>
        <taxon>Micrococcales</taxon>
        <taxon>Microbacteriaceae</taxon>
        <taxon>Frigoribacterium</taxon>
    </lineage>
</organism>
<accession>A0A7W3PJ46</accession>
<name>A0A7W3PJ46_9MICO</name>
<dbReference type="Proteomes" id="UP000321154">
    <property type="component" value="Unassembled WGS sequence"/>
</dbReference>
<gene>
    <name evidence="3" type="ORF">FB463_001623</name>
    <name evidence="2" type="ORF">FFA01_14190</name>
</gene>
<comment type="caution">
    <text evidence="3">The sequence shown here is derived from an EMBL/GenBank/DDBJ whole genome shotgun (WGS) entry which is preliminary data.</text>
</comment>
<dbReference type="OrthoDB" id="5120845at2"/>
<feature type="region of interest" description="Disordered" evidence="1">
    <location>
        <begin position="72"/>
        <end position="94"/>
    </location>
</feature>
<evidence type="ECO:0000313" key="4">
    <source>
        <dbReference type="Proteomes" id="UP000321154"/>
    </source>
</evidence>
<evidence type="ECO:0000313" key="5">
    <source>
        <dbReference type="Proteomes" id="UP000522688"/>
    </source>
</evidence>
<evidence type="ECO:0000313" key="2">
    <source>
        <dbReference type="EMBL" id="GEK83110.1"/>
    </source>
</evidence>
<sequence length="94" mass="10277">MTDSKPTVAEGSEYVVFFEGGPSDGATDTRISTDGSYDDEITDFVLVDGMETGIVYTATEAKMVGEQLQVHYSVDTKDSDPVDDPEDRNDDRDN</sequence>
<dbReference type="Proteomes" id="UP000522688">
    <property type="component" value="Unassembled WGS sequence"/>
</dbReference>
<dbReference type="EMBL" id="BJUV01000011">
    <property type="protein sequence ID" value="GEK83110.1"/>
    <property type="molecule type" value="Genomic_DNA"/>
</dbReference>
<dbReference type="AlphaFoldDB" id="A0A7W3PJ46"/>
<dbReference type="RefSeq" id="WP_146854419.1">
    <property type="nucleotide sequence ID" value="NZ_BAAAHR010000001.1"/>
</dbReference>
<reference evidence="2 4" key="1">
    <citation type="submission" date="2019-07" db="EMBL/GenBank/DDBJ databases">
        <title>Whole genome shotgun sequence of Frigoribacterium faeni NBRC 103066.</title>
        <authorList>
            <person name="Hosoyama A."/>
            <person name="Uohara A."/>
            <person name="Ohji S."/>
            <person name="Ichikawa N."/>
        </authorList>
    </citation>
    <scope>NUCLEOTIDE SEQUENCE [LARGE SCALE GENOMIC DNA]</scope>
    <source>
        <strain evidence="2 4">NBRC 103066</strain>
    </source>
</reference>
<keyword evidence="4" id="KW-1185">Reference proteome</keyword>
<proteinExistence type="predicted"/>
<evidence type="ECO:0000313" key="3">
    <source>
        <dbReference type="EMBL" id="MBA8813374.1"/>
    </source>
</evidence>
<protein>
    <submittedName>
        <fullName evidence="3">Uncharacterized protein</fullName>
    </submittedName>
</protein>
<dbReference type="EMBL" id="JACGWW010000002">
    <property type="protein sequence ID" value="MBA8813374.1"/>
    <property type="molecule type" value="Genomic_DNA"/>
</dbReference>
<evidence type="ECO:0000256" key="1">
    <source>
        <dbReference type="SAM" id="MobiDB-lite"/>
    </source>
</evidence>
<reference evidence="3 5" key="2">
    <citation type="submission" date="2020-07" db="EMBL/GenBank/DDBJ databases">
        <title>Sequencing the genomes of 1000 actinobacteria strains.</title>
        <authorList>
            <person name="Klenk H.-P."/>
        </authorList>
    </citation>
    <scope>NUCLEOTIDE SEQUENCE [LARGE SCALE GENOMIC DNA]</scope>
    <source>
        <strain evidence="3 5">DSM 10309</strain>
    </source>
</reference>